<reference evidence="1" key="1">
    <citation type="journal article" date="2023" name="Mol. Phylogenet. Evol.">
        <title>Genome-scale phylogeny and comparative genomics of the fungal order Sordariales.</title>
        <authorList>
            <person name="Hensen N."/>
            <person name="Bonometti L."/>
            <person name="Westerberg I."/>
            <person name="Brannstrom I.O."/>
            <person name="Guillou S."/>
            <person name="Cros-Aarteil S."/>
            <person name="Calhoun S."/>
            <person name="Haridas S."/>
            <person name="Kuo A."/>
            <person name="Mondo S."/>
            <person name="Pangilinan J."/>
            <person name="Riley R."/>
            <person name="LaButti K."/>
            <person name="Andreopoulos B."/>
            <person name="Lipzen A."/>
            <person name="Chen C."/>
            <person name="Yan M."/>
            <person name="Daum C."/>
            <person name="Ng V."/>
            <person name="Clum A."/>
            <person name="Steindorff A."/>
            <person name="Ohm R.A."/>
            <person name="Martin F."/>
            <person name="Silar P."/>
            <person name="Natvig D.O."/>
            <person name="Lalanne C."/>
            <person name="Gautier V."/>
            <person name="Ament-Velasquez S.L."/>
            <person name="Kruys A."/>
            <person name="Hutchinson M.I."/>
            <person name="Powell A.J."/>
            <person name="Barry K."/>
            <person name="Miller A.N."/>
            <person name="Grigoriev I.V."/>
            <person name="Debuchy R."/>
            <person name="Gladieux P."/>
            <person name="Hiltunen Thoren M."/>
            <person name="Johannesson H."/>
        </authorList>
    </citation>
    <scope>NUCLEOTIDE SEQUENCE</scope>
    <source>
        <strain evidence="1">CBS 955.72</strain>
    </source>
</reference>
<reference evidence="1" key="2">
    <citation type="submission" date="2023-06" db="EMBL/GenBank/DDBJ databases">
        <authorList>
            <consortium name="Lawrence Berkeley National Laboratory"/>
            <person name="Haridas S."/>
            <person name="Hensen N."/>
            <person name="Bonometti L."/>
            <person name="Westerberg I."/>
            <person name="Brannstrom I.O."/>
            <person name="Guillou S."/>
            <person name="Cros-Aarteil S."/>
            <person name="Calhoun S."/>
            <person name="Kuo A."/>
            <person name="Mondo S."/>
            <person name="Pangilinan J."/>
            <person name="Riley R."/>
            <person name="Labutti K."/>
            <person name="Andreopoulos B."/>
            <person name="Lipzen A."/>
            <person name="Chen C."/>
            <person name="Yanf M."/>
            <person name="Daum C."/>
            <person name="Ng V."/>
            <person name="Clum A."/>
            <person name="Steindorff A."/>
            <person name="Ohm R."/>
            <person name="Martin F."/>
            <person name="Silar P."/>
            <person name="Natvig D."/>
            <person name="Lalanne C."/>
            <person name="Gautier V."/>
            <person name="Ament-Velasquez S.L."/>
            <person name="Kruys A."/>
            <person name="Hutchinson M.I."/>
            <person name="Powell A.J."/>
            <person name="Barry K."/>
            <person name="Miller A.N."/>
            <person name="Grigoriev I.V."/>
            <person name="Debuchy R."/>
            <person name="Gladieux P."/>
            <person name="Thoren M.H."/>
            <person name="Johannesson H."/>
        </authorList>
    </citation>
    <scope>NUCLEOTIDE SEQUENCE</scope>
    <source>
        <strain evidence="1">CBS 955.72</strain>
    </source>
</reference>
<evidence type="ECO:0000313" key="1">
    <source>
        <dbReference type="EMBL" id="KAK3352428.1"/>
    </source>
</evidence>
<dbReference type="AlphaFoldDB" id="A0AAJ0HGV2"/>
<keyword evidence="2" id="KW-1185">Reference proteome</keyword>
<evidence type="ECO:0000313" key="2">
    <source>
        <dbReference type="Proteomes" id="UP001275084"/>
    </source>
</evidence>
<organism evidence="1 2">
    <name type="scientific">Lasiosphaeria hispida</name>
    <dbReference type="NCBI Taxonomy" id="260671"/>
    <lineage>
        <taxon>Eukaryota</taxon>
        <taxon>Fungi</taxon>
        <taxon>Dikarya</taxon>
        <taxon>Ascomycota</taxon>
        <taxon>Pezizomycotina</taxon>
        <taxon>Sordariomycetes</taxon>
        <taxon>Sordariomycetidae</taxon>
        <taxon>Sordariales</taxon>
        <taxon>Lasiosphaeriaceae</taxon>
        <taxon>Lasiosphaeria</taxon>
    </lineage>
</organism>
<protein>
    <submittedName>
        <fullName evidence="1">Uncharacterized protein</fullName>
    </submittedName>
</protein>
<sequence length="124" mass="13802">MIMMRRGVCVVEVVFARVGSQLISDPTAVGRLSSPEKAARIECRIVNCSHDLILKDPTYLTLDATCVRGHGEAVETPKSHNYWEIVLVGVRNGGLGRICMYGSKKQPFHHPKIDTTNFPLLLRN</sequence>
<comment type="caution">
    <text evidence="1">The sequence shown here is derived from an EMBL/GenBank/DDBJ whole genome shotgun (WGS) entry which is preliminary data.</text>
</comment>
<gene>
    <name evidence="1" type="ORF">B0T25DRAFT_541973</name>
</gene>
<dbReference type="Proteomes" id="UP001275084">
    <property type="component" value="Unassembled WGS sequence"/>
</dbReference>
<name>A0AAJ0HGV2_9PEZI</name>
<accession>A0AAJ0HGV2</accession>
<dbReference type="EMBL" id="JAUIQD010000004">
    <property type="protein sequence ID" value="KAK3352428.1"/>
    <property type="molecule type" value="Genomic_DNA"/>
</dbReference>
<proteinExistence type="predicted"/>